<dbReference type="InterPro" id="IPR010982">
    <property type="entry name" value="Lambda_DNA-bd_dom_sf"/>
</dbReference>
<protein>
    <submittedName>
        <fullName evidence="1">Uncharacterized protein</fullName>
    </submittedName>
</protein>
<keyword evidence="2" id="KW-1185">Reference proteome</keyword>
<dbReference type="SUPFAM" id="SSF47413">
    <property type="entry name" value="lambda repressor-like DNA-binding domains"/>
    <property type="match status" value="1"/>
</dbReference>
<evidence type="ECO:0000313" key="2">
    <source>
        <dbReference type="Proteomes" id="UP000199494"/>
    </source>
</evidence>
<dbReference type="InterPro" id="IPR001387">
    <property type="entry name" value="Cro/C1-type_HTH"/>
</dbReference>
<dbReference type="GO" id="GO:0003677">
    <property type="term" value="F:DNA binding"/>
    <property type="evidence" value="ECO:0007669"/>
    <property type="project" value="InterPro"/>
</dbReference>
<dbReference type="RefSeq" id="WP_091810691.1">
    <property type="nucleotide sequence ID" value="NZ_CP016354.1"/>
</dbReference>
<evidence type="ECO:0000313" key="1">
    <source>
        <dbReference type="EMBL" id="SDD97539.1"/>
    </source>
</evidence>
<dbReference type="Gene3D" id="1.10.260.40">
    <property type="entry name" value="lambda repressor-like DNA-binding domains"/>
    <property type="match status" value="1"/>
</dbReference>
<gene>
    <name evidence="1" type="ORF">SAMN05421630_115120</name>
</gene>
<reference evidence="1 2" key="1">
    <citation type="submission" date="2016-10" db="EMBL/GenBank/DDBJ databases">
        <authorList>
            <person name="de Groot N.N."/>
        </authorList>
    </citation>
    <scope>NUCLEOTIDE SEQUENCE [LARGE SCALE GENOMIC DNA]</scope>
    <source>
        <strain evidence="1 2">CGMCC 4.5506</strain>
    </source>
</reference>
<dbReference type="KEGG" id="pmad:BAY61_32170"/>
<dbReference type="Pfam" id="PF01381">
    <property type="entry name" value="HTH_3"/>
    <property type="match status" value="1"/>
</dbReference>
<name>A0A222W1D5_9PSEU</name>
<dbReference type="CDD" id="cd00093">
    <property type="entry name" value="HTH_XRE"/>
    <property type="match status" value="1"/>
</dbReference>
<sequence>MSGRPSSFAEKFQYVIDRMHPPDRAPYSDLELHKALGVSRQYIYYLRTGKRGQPSGTFLERLTDYFGLPAEFFTDDEVYARVAPQLEQLVEEAEIERIAQRVWTLSPSDRKAVSNLMDTMQDYHQRPRDQRKRRKPR</sequence>
<dbReference type="STRING" id="530584.SAMN05421630_115120"/>
<proteinExistence type="predicted"/>
<dbReference type="AlphaFoldDB" id="A0A222W1D5"/>
<dbReference type="Proteomes" id="UP000199494">
    <property type="component" value="Unassembled WGS sequence"/>
</dbReference>
<dbReference type="PROSITE" id="PS50943">
    <property type="entry name" value="HTH_CROC1"/>
    <property type="match status" value="1"/>
</dbReference>
<organism evidence="1 2">
    <name type="scientific">Prauserella marina</name>
    <dbReference type="NCBI Taxonomy" id="530584"/>
    <lineage>
        <taxon>Bacteria</taxon>
        <taxon>Bacillati</taxon>
        <taxon>Actinomycetota</taxon>
        <taxon>Actinomycetes</taxon>
        <taxon>Pseudonocardiales</taxon>
        <taxon>Pseudonocardiaceae</taxon>
        <taxon>Prauserella</taxon>
    </lineage>
</organism>
<dbReference type="EMBL" id="FMZE01000015">
    <property type="protein sequence ID" value="SDD97539.1"/>
    <property type="molecule type" value="Genomic_DNA"/>
</dbReference>
<dbReference type="OrthoDB" id="2679623at2"/>
<accession>A0A222W1D5</accession>